<feature type="transmembrane region" description="Helical" evidence="7">
    <location>
        <begin position="102"/>
        <end position="126"/>
    </location>
</feature>
<evidence type="ECO:0000256" key="3">
    <source>
        <dbReference type="ARBA" id="ARBA00022475"/>
    </source>
</evidence>
<feature type="transmembrane region" description="Helical" evidence="7">
    <location>
        <begin position="138"/>
        <end position="159"/>
    </location>
</feature>
<keyword evidence="4 7" id="KW-0812">Transmembrane</keyword>
<evidence type="ECO:0000313" key="9">
    <source>
        <dbReference type="EMBL" id="MBF8378009.1"/>
    </source>
</evidence>
<dbReference type="Pfam" id="PF07690">
    <property type="entry name" value="MFS_1"/>
    <property type="match status" value="1"/>
</dbReference>
<accession>A0ABS0F3Z4</accession>
<keyword evidence="2" id="KW-0813">Transport</keyword>
<evidence type="ECO:0000256" key="6">
    <source>
        <dbReference type="ARBA" id="ARBA00023136"/>
    </source>
</evidence>
<sequence length="510" mass="54534">MQADRTSNQGLVVLALLLGIFVAAMDNTIVATATGNIVAHLGGLEQIVWITAAYMLTEMAGMPIFGKLSDMYGRKRFFMFGIAAFLIGSILCGTAQNMTELAIYRAIQGIGGGALMPIAFTIIFDVVPPKEQGKFSGLFGAVFGMASIFGPLLGAYITQHWSWRIVFYINVPIGVVAFLLILFAYRESARHGRQAIDWLGIFTLVPGVTALTFALEFGGQTYPWNSAPILAGFAVSAALLALFFAVELRAKEPVVSLHLFRKRSFAVSNVAGILSGSAYIVAVVWVPIYVQGVRGGSPIDAGLFLLPMMVGSSVTAAMAGRFAGRAPYRTVLLPFAIVFGAGIALLLGLRADTPTWRVTLDMAVVGLGIGPFFSVTGMAAMGDLDAQNRGAGSSTNSFVRELGMTVGIVIYGAIQKHAFAHQVAEAFQGVAQARAFSHMDPRAIMSPETREHMPGFVLQKLTDALNQSIHSAFLWDLVPCVLTVVAVWMFGTSRFRAPAWSNAPSGETVE</sequence>
<evidence type="ECO:0000256" key="7">
    <source>
        <dbReference type="SAM" id="Phobius"/>
    </source>
</evidence>
<dbReference type="PANTHER" id="PTHR23501">
    <property type="entry name" value="MAJOR FACILITATOR SUPERFAMILY"/>
    <property type="match status" value="1"/>
</dbReference>
<feature type="transmembrane region" description="Helical" evidence="7">
    <location>
        <begin position="47"/>
        <end position="65"/>
    </location>
</feature>
<evidence type="ECO:0000259" key="8">
    <source>
        <dbReference type="PROSITE" id="PS50850"/>
    </source>
</evidence>
<dbReference type="Gene3D" id="1.20.1720.10">
    <property type="entry name" value="Multidrug resistance protein D"/>
    <property type="match status" value="1"/>
</dbReference>
<gene>
    <name evidence="9" type="ORF">IW967_09035</name>
</gene>
<dbReference type="Proteomes" id="UP000642910">
    <property type="component" value="Unassembled WGS sequence"/>
</dbReference>
<dbReference type="CDD" id="cd17502">
    <property type="entry name" value="MFS_Azr1_MDR_like"/>
    <property type="match status" value="1"/>
</dbReference>
<evidence type="ECO:0000256" key="5">
    <source>
        <dbReference type="ARBA" id="ARBA00022989"/>
    </source>
</evidence>
<evidence type="ECO:0000313" key="10">
    <source>
        <dbReference type="Proteomes" id="UP000642910"/>
    </source>
</evidence>
<keyword evidence="3" id="KW-1003">Cell membrane</keyword>
<proteinExistence type="predicted"/>
<keyword evidence="10" id="KW-1185">Reference proteome</keyword>
<dbReference type="Gene3D" id="1.20.1250.20">
    <property type="entry name" value="MFS general substrate transporter like domains"/>
    <property type="match status" value="1"/>
</dbReference>
<name>A0ABS0F3Z4_9BACL</name>
<dbReference type="NCBIfam" id="TIGR00711">
    <property type="entry name" value="efflux_EmrB"/>
    <property type="match status" value="1"/>
</dbReference>
<feature type="transmembrane region" description="Helical" evidence="7">
    <location>
        <begin position="196"/>
        <end position="215"/>
    </location>
</feature>
<reference evidence="9 10" key="1">
    <citation type="submission" date="2020-11" db="EMBL/GenBank/DDBJ databases">
        <title>Genomic insight of Alicyclobacillus mali FL 18 reveals a new arsenic-resistant strain, with potential in environmental biotechnology.</title>
        <authorList>
            <person name="Fiorentino G."/>
            <person name="Gallo G."/>
            <person name="Aulitto M."/>
        </authorList>
    </citation>
    <scope>NUCLEOTIDE SEQUENCE [LARGE SCALE GENOMIC DNA]</scope>
    <source>
        <strain evidence="9 10">FL 18</strain>
    </source>
</reference>
<keyword evidence="6 7" id="KW-0472">Membrane</keyword>
<feature type="transmembrane region" description="Helical" evidence="7">
    <location>
        <begin position="473"/>
        <end position="491"/>
    </location>
</feature>
<comment type="subcellular location">
    <subcellularLocation>
        <location evidence="1">Cell membrane</location>
        <topology evidence="1">Multi-pass membrane protein</topology>
    </subcellularLocation>
</comment>
<keyword evidence="5 7" id="KW-1133">Transmembrane helix</keyword>
<dbReference type="PANTHER" id="PTHR23501:SF170">
    <property type="entry name" value="MULTIDRUG RESISTANCE PROTEIN 3"/>
    <property type="match status" value="1"/>
</dbReference>
<feature type="transmembrane region" description="Helical" evidence="7">
    <location>
        <begin position="301"/>
        <end position="319"/>
    </location>
</feature>
<evidence type="ECO:0000256" key="1">
    <source>
        <dbReference type="ARBA" id="ARBA00004651"/>
    </source>
</evidence>
<feature type="transmembrane region" description="Helical" evidence="7">
    <location>
        <begin position="331"/>
        <end position="350"/>
    </location>
</feature>
<evidence type="ECO:0000256" key="2">
    <source>
        <dbReference type="ARBA" id="ARBA00022448"/>
    </source>
</evidence>
<dbReference type="InterPro" id="IPR011701">
    <property type="entry name" value="MFS"/>
</dbReference>
<dbReference type="EMBL" id="JADPKZ010000040">
    <property type="protein sequence ID" value="MBF8378009.1"/>
    <property type="molecule type" value="Genomic_DNA"/>
</dbReference>
<feature type="transmembrane region" description="Helical" evidence="7">
    <location>
        <begin position="227"/>
        <end position="246"/>
    </location>
</feature>
<protein>
    <submittedName>
        <fullName evidence="9">MFS transporter</fullName>
    </submittedName>
</protein>
<dbReference type="RefSeq" id="WP_195867685.1">
    <property type="nucleotide sequence ID" value="NZ_JADPKZ010000040.1"/>
</dbReference>
<dbReference type="InterPro" id="IPR036259">
    <property type="entry name" value="MFS_trans_sf"/>
</dbReference>
<dbReference type="InterPro" id="IPR004638">
    <property type="entry name" value="EmrB-like"/>
</dbReference>
<feature type="domain" description="Major facilitator superfamily (MFS) profile" evidence="8">
    <location>
        <begin position="12"/>
        <end position="495"/>
    </location>
</feature>
<feature type="transmembrane region" description="Helical" evidence="7">
    <location>
        <begin position="362"/>
        <end position="381"/>
    </location>
</feature>
<feature type="transmembrane region" description="Helical" evidence="7">
    <location>
        <begin position="266"/>
        <end position="289"/>
    </location>
</feature>
<evidence type="ECO:0000256" key="4">
    <source>
        <dbReference type="ARBA" id="ARBA00022692"/>
    </source>
</evidence>
<dbReference type="PROSITE" id="PS50850">
    <property type="entry name" value="MFS"/>
    <property type="match status" value="1"/>
</dbReference>
<feature type="transmembrane region" description="Helical" evidence="7">
    <location>
        <begin position="77"/>
        <end position="96"/>
    </location>
</feature>
<comment type="caution">
    <text evidence="9">The sequence shown here is derived from an EMBL/GenBank/DDBJ whole genome shotgun (WGS) entry which is preliminary data.</text>
</comment>
<organism evidence="9 10">
    <name type="scientific">Alicyclobacillus mali</name>
    <name type="common">ex Roth et al. 2021</name>
    <dbReference type="NCBI Taxonomy" id="1123961"/>
    <lineage>
        <taxon>Bacteria</taxon>
        <taxon>Bacillati</taxon>
        <taxon>Bacillota</taxon>
        <taxon>Bacilli</taxon>
        <taxon>Bacillales</taxon>
        <taxon>Alicyclobacillaceae</taxon>
        <taxon>Alicyclobacillus</taxon>
    </lineage>
</organism>
<dbReference type="SUPFAM" id="SSF103473">
    <property type="entry name" value="MFS general substrate transporter"/>
    <property type="match status" value="1"/>
</dbReference>
<feature type="transmembrane region" description="Helical" evidence="7">
    <location>
        <begin position="165"/>
        <end position="184"/>
    </location>
</feature>
<dbReference type="InterPro" id="IPR020846">
    <property type="entry name" value="MFS_dom"/>
</dbReference>